<keyword evidence="5" id="KW-1185">Reference proteome</keyword>
<dbReference type="EMBL" id="CM001441">
    <property type="protein sequence ID" value="EHQ92124.1"/>
    <property type="molecule type" value="Genomic_DNA"/>
</dbReference>
<comment type="subcellular location">
    <subcellularLocation>
        <location evidence="1">Virion</location>
    </subcellularLocation>
</comment>
<dbReference type="eggNOG" id="COG5301">
    <property type="taxonomic scope" value="Bacteria"/>
</dbReference>
<name>H5XZS8_9FIRM</name>
<reference evidence="4 5" key="1">
    <citation type="submission" date="2011-11" db="EMBL/GenBank/DDBJ databases">
        <title>The Noncontiguous Finished genome of Desulfosporosinus youngiae DSM 17734.</title>
        <authorList>
            <consortium name="US DOE Joint Genome Institute (JGI-PGF)"/>
            <person name="Lucas S."/>
            <person name="Han J."/>
            <person name="Lapidus A."/>
            <person name="Cheng J.-F."/>
            <person name="Goodwin L."/>
            <person name="Pitluck S."/>
            <person name="Peters L."/>
            <person name="Ovchinnikova G."/>
            <person name="Lu M."/>
            <person name="Land M.L."/>
            <person name="Hauser L."/>
            <person name="Pester M."/>
            <person name="Spring S."/>
            <person name="Ollivier B."/>
            <person name="Rattei T."/>
            <person name="Klenk H.-P."/>
            <person name="Wagner M."/>
            <person name="Loy A."/>
            <person name="Woyke T.J."/>
        </authorList>
    </citation>
    <scope>NUCLEOTIDE SEQUENCE [LARGE SCALE GENOMIC DNA]</scope>
    <source>
        <strain evidence="4 5">DSM 17734</strain>
    </source>
</reference>
<dbReference type="Proteomes" id="UP000005104">
    <property type="component" value="Chromosome"/>
</dbReference>
<evidence type="ECO:0000256" key="1">
    <source>
        <dbReference type="ARBA" id="ARBA00004328"/>
    </source>
</evidence>
<dbReference type="GO" id="GO:0046718">
    <property type="term" value="P:symbiont entry into host cell"/>
    <property type="evidence" value="ECO:0007669"/>
    <property type="project" value="InterPro"/>
</dbReference>
<feature type="compositionally biased region" description="Basic and acidic residues" evidence="3">
    <location>
        <begin position="110"/>
        <end position="119"/>
    </location>
</feature>
<dbReference type="Pfam" id="PF03406">
    <property type="entry name" value="Phage_fiber_2"/>
    <property type="match status" value="1"/>
</dbReference>
<protein>
    <submittedName>
        <fullName evidence="4">Phage-related tail fiber protein</fullName>
    </submittedName>
</protein>
<dbReference type="HOGENOM" id="CLU_605100_0_0_9"/>
<proteinExistence type="predicted"/>
<accession>H5XZS8</accession>
<feature type="compositionally biased region" description="Low complexity" evidence="3">
    <location>
        <begin position="191"/>
        <end position="207"/>
    </location>
</feature>
<feature type="compositionally biased region" description="Low complexity" evidence="3">
    <location>
        <begin position="99"/>
        <end position="109"/>
    </location>
</feature>
<dbReference type="InterPro" id="IPR005068">
    <property type="entry name" value="Phage_lambda_Stf-r2"/>
</dbReference>
<feature type="compositionally biased region" description="Basic and acidic residues" evidence="3">
    <location>
        <begin position="177"/>
        <end position="187"/>
    </location>
</feature>
<feature type="region of interest" description="Disordered" evidence="3">
    <location>
        <begin position="92"/>
        <end position="139"/>
    </location>
</feature>
<organism evidence="4 5">
    <name type="scientific">Desulfosporosinus youngiae DSM 17734</name>
    <dbReference type="NCBI Taxonomy" id="768710"/>
    <lineage>
        <taxon>Bacteria</taxon>
        <taxon>Bacillati</taxon>
        <taxon>Bacillota</taxon>
        <taxon>Clostridia</taxon>
        <taxon>Eubacteriales</taxon>
        <taxon>Desulfitobacteriaceae</taxon>
        <taxon>Desulfosporosinus</taxon>
    </lineage>
</organism>
<dbReference type="PANTHER" id="PTHR35191">
    <property type="entry name" value="PROPHAGE SIDE TAIL FIBER PROTEIN HOMOLOG STFQ-RELATED"/>
    <property type="match status" value="1"/>
</dbReference>
<dbReference type="AlphaFoldDB" id="H5XZS8"/>
<dbReference type="RefSeq" id="WP_007787381.1">
    <property type="nucleotide sequence ID" value="NZ_CM001441.1"/>
</dbReference>
<evidence type="ECO:0000313" key="5">
    <source>
        <dbReference type="Proteomes" id="UP000005104"/>
    </source>
</evidence>
<feature type="region of interest" description="Disordered" evidence="3">
    <location>
        <begin position="164"/>
        <end position="207"/>
    </location>
</feature>
<evidence type="ECO:0000313" key="4">
    <source>
        <dbReference type="EMBL" id="EHQ92124.1"/>
    </source>
</evidence>
<gene>
    <name evidence="4" type="ORF">DesyoDRAFT_5193</name>
</gene>
<sequence>MQTTANYGLKKPDGTDIVNIQDFNDNVDVIDQKLKQAMDAAGEIGSHADTHRPGGSDPIPTAAPSGGLGTANAAGSSTSLARADHAHLAFDSTNPVANGTASAGSAATAARRDHVHPTDTTRAPLASPALTGTPTAPTAAADTSTTQIATTAFVTGQAGTVTPNMDGSAAVGTSKKYAREDHRHPADTTRAPLASPALTGTPTAPTAAVDTSTTQVATTAFVVNQAASTSPVMDGTATAGTSKRYARADHVHPVDTSRAAQTDLVAHLAEDATLTTKGHVQLSSSTTSTSTTLAATPSAVKVAMDKANAAIPSSQKGVANGIADLDSSGNVPANRLGNAAKFQRGSLSGFSKSMAPLEEYTVTIPVMPEAQSGRVYLSGSNYIGMEIAFNRSSLDGYSITGAGANSCASSKMDSGYVSYYGYGFNGSSTVKILECYINSNNSIIIKFVNTHLSTTTTINVASMSWEVKSQ</sequence>
<evidence type="ECO:0000256" key="2">
    <source>
        <dbReference type="ARBA" id="ARBA00022581"/>
    </source>
</evidence>
<feature type="compositionally biased region" description="Low complexity" evidence="3">
    <location>
        <begin position="123"/>
        <end position="139"/>
    </location>
</feature>
<evidence type="ECO:0000256" key="3">
    <source>
        <dbReference type="SAM" id="MobiDB-lite"/>
    </source>
</evidence>
<dbReference type="GO" id="GO:0019062">
    <property type="term" value="P:virion attachment to host cell"/>
    <property type="evidence" value="ECO:0007669"/>
    <property type="project" value="InterPro"/>
</dbReference>
<dbReference type="STRING" id="768710.DesyoDRAFT_5193"/>
<dbReference type="PANTHER" id="PTHR35191:SF1">
    <property type="entry name" value="PROPHAGE SIDE TAIL FIBER PROTEIN HOMOLOG STFQ-RELATED"/>
    <property type="match status" value="1"/>
</dbReference>
<keyword evidence="2" id="KW-0945">Host-virus interaction</keyword>
<dbReference type="InterPro" id="IPR051934">
    <property type="entry name" value="Phage_Tail_Fiber_Structural"/>
</dbReference>